<evidence type="ECO:0000313" key="2">
    <source>
        <dbReference type="Proteomes" id="UP001604336"/>
    </source>
</evidence>
<dbReference type="EMBL" id="JBFOLK010000008">
    <property type="protein sequence ID" value="KAL2491513.1"/>
    <property type="molecule type" value="Genomic_DNA"/>
</dbReference>
<dbReference type="Gene3D" id="2.40.10.10">
    <property type="entry name" value="Trypsin-like serine proteases"/>
    <property type="match status" value="1"/>
</dbReference>
<reference evidence="2" key="1">
    <citation type="submission" date="2024-07" db="EMBL/GenBank/DDBJ databases">
        <title>Two chromosome-level genome assemblies of Korean endemic species Abeliophyllum distichum and Forsythia ovata (Oleaceae).</title>
        <authorList>
            <person name="Jang H."/>
        </authorList>
    </citation>
    <scope>NUCLEOTIDE SEQUENCE [LARGE SCALE GENOMIC DNA]</scope>
</reference>
<sequence length="168" mass="18295">MTKKTKIAGYVVSYRGYQWIGKGDPLTNGKSIRGAIQTDAAINAGNSGGPLIDSYGHSAGDGGLGGNFGPGNTARGEASHFTERFGPLASMEVGGGKAVLEILALACMKVWALAFGGRRQEVIIWALASNFQWRREISGRRETPIIEKHWVEREGIGFRQKLLFNWRE</sequence>
<keyword evidence="2" id="KW-1185">Reference proteome</keyword>
<dbReference type="SUPFAM" id="SSF50494">
    <property type="entry name" value="Trypsin-like serine proteases"/>
    <property type="match status" value="1"/>
</dbReference>
<name>A0ABD1RUV9_9LAMI</name>
<dbReference type="InterPro" id="IPR009003">
    <property type="entry name" value="Peptidase_S1_PA"/>
</dbReference>
<dbReference type="InterPro" id="IPR043504">
    <property type="entry name" value="Peptidase_S1_PA_chymotrypsin"/>
</dbReference>
<proteinExistence type="predicted"/>
<organism evidence="1 2">
    <name type="scientific">Abeliophyllum distichum</name>
    <dbReference type="NCBI Taxonomy" id="126358"/>
    <lineage>
        <taxon>Eukaryota</taxon>
        <taxon>Viridiplantae</taxon>
        <taxon>Streptophyta</taxon>
        <taxon>Embryophyta</taxon>
        <taxon>Tracheophyta</taxon>
        <taxon>Spermatophyta</taxon>
        <taxon>Magnoliopsida</taxon>
        <taxon>eudicotyledons</taxon>
        <taxon>Gunneridae</taxon>
        <taxon>Pentapetalae</taxon>
        <taxon>asterids</taxon>
        <taxon>lamiids</taxon>
        <taxon>Lamiales</taxon>
        <taxon>Oleaceae</taxon>
        <taxon>Forsythieae</taxon>
        <taxon>Abeliophyllum</taxon>
    </lineage>
</organism>
<accession>A0ABD1RUV9</accession>
<gene>
    <name evidence="1" type="ORF">Adt_27141</name>
</gene>
<dbReference type="AlphaFoldDB" id="A0ABD1RUV9"/>
<protein>
    <recommendedName>
        <fullName evidence="3">Serine protease</fullName>
    </recommendedName>
</protein>
<comment type="caution">
    <text evidence="1">The sequence shown here is derived from an EMBL/GenBank/DDBJ whole genome shotgun (WGS) entry which is preliminary data.</text>
</comment>
<evidence type="ECO:0008006" key="3">
    <source>
        <dbReference type="Google" id="ProtNLM"/>
    </source>
</evidence>
<dbReference type="Proteomes" id="UP001604336">
    <property type="component" value="Unassembled WGS sequence"/>
</dbReference>
<evidence type="ECO:0000313" key="1">
    <source>
        <dbReference type="EMBL" id="KAL2491513.1"/>
    </source>
</evidence>